<reference evidence="2 3" key="1">
    <citation type="submission" date="2018-06" db="EMBL/GenBank/DDBJ databases">
        <title>The Genome of Cuscuta australis (Dodder) Provides Insight into the Evolution of Plant Parasitism.</title>
        <authorList>
            <person name="Liu H."/>
        </authorList>
    </citation>
    <scope>NUCLEOTIDE SEQUENCE [LARGE SCALE GENOMIC DNA]</scope>
    <source>
        <strain evidence="3">cv. Yunnan</strain>
        <tissue evidence="2">Vines</tissue>
    </source>
</reference>
<gene>
    <name evidence="2" type="ORF">DM860_009154</name>
</gene>
<dbReference type="Proteomes" id="UP000249390">
    <property type="component" value="Unassembled WGS sequence"/>
</dbReference>
<proteinExistence type="predicted"/>
<dbReference type="AlphaFoldDB" id="A0A328DA08"/>
<keyword evidence="3" id="KW-1185">Reference proteome</keyword>
<accession>A0A328DA08</accession>
<comment type="caution">
    <text evidence="2">The sequence shown here is derived from an EMBL/GenBank/DDBJ whole genome shotgun (WGS) entry which is preliminary data.</text>
</comment>
<evidence type="ECO:0000256" key="1">
    <source>
        <dbReference type="SAM" id="MobiDB-lite"/>
    </source>
</evidence>
<dbReference type="EMBL" id="NQVE01000162">
    <property type="protein sequence ID" value="RAL42647.1"/>
    <property type="molecule type" value="Genomic_DNA"/>
</dbReference>
<evidence type="ECO:0000313" key="3">
    <source>
        <dbReference type="Proteomes" id="UP000249390"/>
    </source>
</evidence>
<evidence type="ECO:0000313" key="2">
    <source>
        <dbReference type="EMBL" id="RAL42647.1"/>
    </source>
</evidence>
<protein>
    <submittedName>
        <fullName evidence="2">Uncharacterized protein</fullName>
    </submittedName>
</protein>
<organism evidence="2 3">
    <name type="scientific">Cuscuta australis</name>
    <dbReference type="NCBI Taxonomy" id="267555"/>
    <lineage>
        <taxon>Eukaryota</taxon>
        <taxon>Viridiplantae</taxon>
        <taxon>Streptophyta</taxon>
        <taxon>Embryophyta</taxon>
        <taxon>Tracheophyta</taxon>
        <taxon>Spermatophyta</taxon>
        <taxon>Magnoliopsida</taxon>
        <taxon>eudicotyledons</taxon>
        <taxon>Gunneridae</taxon>
        <taxon>Pentapetalae</taxon>
        <taxon>asterids</taxon>
        <taxon>lamiids</taxon>
        <taxon>Solanales</taxon>
        <taxon>Convolvulaceae</taxon>
        <taxon>Cuscuteae</taxon>
        <taxon>Cuscuta</taxon>
        <taxon>Cuscuta subgen. Grammica</taxon>
        <taxon>Cuscuta sect. Cleistogrammica</taxon>
    </lineage>
</organism>
<sequence>MGEKHRSLAGNKGFSVAELSHFKETEISGLGVCFYQFWFLSLHLFFRFNLHRSLVVDSPYPKISNSTEFQPTEEQSGGLTEEEAGFSQAQTPMIHRSEESLAIVECVDPIVAVYPEGRRECSRLFC</sequence>
<name>A0A328DA08_9ASTE</name>
<feature type="region of interest" description="Disordered" evidence="1">
    <location>
        <begin position="66"/>
        <end position="88"/>
    </location>
</feature>
<feature type="compositionally biased region" description="Polar residues" evidence="1">
    <location>
        <begin position="66"/>
        <end position="78"/>
    </location>
</feature>